<keyword evidence="1" id="KW-0472">Membrane</keyword>
<gene>
    <name evidence="3" type="ORF">EIN_359810</name>
</gene>
<dbReference type="InterPro" id="IPR002656">
    <property type="entry name" value="Acyl_transf_3_dom"/>
</dbReference>
<dbReference type="Proteomes" id="UP000014680">
    <property type="component" value="Unassembled WGS sequence"/>
</dbReference>
<protein>
    <recommendedName>
        <fullName evidence="2">Acyltransferase 3 domain-containing protein</fullName>
    </recommendedName>
</protein>
<feature type="transmembrane region" description="Helical" evidence="1">
    <location>
        <begin position="256"/>
        <end position="274"/>
    </location>
</feature>
<dbReference type="RefSeq" id="XP_004257659.1">
    <property type="nucleotide sequence ID" value="XM_004257611.1"/>
</dbReference>
<feature type="transmembrane region" description="Helical" evidence="1">
    <location>
        <begin position="154"/>
        <end position="172"/>
    </location>
</feature>
<dbReference type="VEuPathDB" id="AmoebaDB:EIN_359810"/>
<proteinExistence type="predicted"/>
<sequence>MHQTMEKAIPHKPTLEVLDSLRCIGALAVILFHSFEVYSTSMIDQKVNHGYFAVDFFFLLSGYVLSFSYDDRLDGTKVTSFLKMRLFRLHPTAVCGGVLGLVLFYFGKGDFFPLIAETGILKVFFIFLLTLFIVPVPPCLDIRGYNESYPLNCPLWSLMYEYIGNIFYAFFYRKLSAQMTFLISVFASFFVFDVALDMNCFGFYTGRETTRYYLSFMGGWTLEKSQFYIGVVRFFYSFSVGVFLSKAKIAIKLQNGFYISTLLLSGVLVMPRIGGATTGLLNSIFDGFVILIVLPLIISIGAGSTINNESIRKVSKFISSFSYQTYIVNYPIIYLEMAWVYRNQEEPYYMHVSIWILTVLSVYLTGYVLMRFIDTPVRAYLNQYNTWNAVKRVE</sequence>
<feature type="transmembrane region" description="Helical" evidence="1">
    <location>
        <begin position="323"/>
        <end position="342"/>
    </location>
</feature>
<keyword evidence="1" id="KW-1133">Transmembrane helix</keyword>
<dbReference type="OMA" id="YITHYPL"/>
<feature type="transmembrane region" description="Helical" evidence="1">
    <location>
        <begin position="114"/>
        <end position="134"/>
    </location>
</feature>
<feature type="transmembrane region" description="Helical" evidence="1">
    <location>
        <begin position="280"/>
        <end position="302"/>
    </location>
</feature>
<reference evidence="3 4" key="1">
    <citation type="submission" date="2012-10" db="EMBL/GenBank/DDBJ databases">
        <authorList>
            <person name="Zafar N."/>
            <person name="Inman J."/>
            <person name="Hall N."/>
            <person name="Lorenzi H."/>
            <person name="Caler E."/>
        </authorList>
    </citation>
    <scope>NUCLEOTIDE SEQUENCE [LARGE SCALE GENOMIC DNA]</scope>
    <source>
        <strain evidence="3 4">IP1</strain>
    </source>
</reference>
<feature type="transmembrane region" description="Helical" evidence="1">
    <location>
        <begin position="348"/>
        <end position="370"/>
    </location>
</feature>
<evidence type="ECO:0000313" key="3">
    <source>
        <dbReference type="EMBL" id="ELP90888.1"/>
    </source>
</evidence>
<name>A0A0A1U7N1_ENTIV</name>
<evidence type="ECO:0000256" key="1">
    <source>
        <dbReference type="SAM" id="Phobius"/>
    </source>
</evidence>
<dbReference type="PANTHER" id="PTHR23028:SF134">
    <property type="entry name" value="PUTATIVE (AFU_ORTHOLOGUE AFUA_4G08520)-RELATED"/>
    <property type="match status" value="1"/>
</dbReference>
<feature type="transmembrane region" description="Helical" evidence="1">
    <location>
        <begin position="89"/>
        <end position="107"/>
    </location>
</feature>
<organism evidence="3 4">
    <name type="scientific">Entamoeba invadens IP1</name>
    <dbReference type="NCBI Taxonomy" id="370355"/>
    <lineage>
        <taxon>Eukaryota</taxon>
        <taxon>Amoebozoa</taxon>
        <taxon>Evosea</taxon>
        <taxon>Archamoebae</taxon>
        <taxon>Mastigamoebida</taxon>
        <taxon>Entamoebidae</taxon>
        <taxon>Entamoeba</taxon>
    </lineage>
</organism>
<accession>A0A0A1U7N1</accession>
<feature type="transmembrane region" description="Helical" evidence="1">
    <location>
        <begin position="225"/>
        <end position="244"/>
    </location>
</feature>
<dbReference type="PANTHER" id="PTHR23028">
    <property type="entry name" value="ACETYLTRANSFERASE"/>
    <property type="match status" value="1"/>
</dbReference>
<dbReference type="OrthoDB" id="10031269at2759"/>
<keyword evidence="4" id="KW-1185">Reference proteome</keyword>
<dbReference type="Pfam" id="PF01757">
    <property type="entry name" value="Acyl_transf_3"/>
    <property type="match status" value="1"/>
</dbReference>
<dbReference type="GO" id="GO:0016747">
    <property type="term" value="F:acyltransferase activity, transferring groups other than amino-acyl groups"/>
    <property type="evidence" value="ECO:0007669"/>
    <property type="project" value="InterPro"/>
</dbReference>
<dbReference type="KEGG" id="eiv:EIN_359810"/>
<feature type="transmembrane region" description="Helical" evidence="1">
    <location>
        <begin position="179"/>
        <end position="205"/>
    </location>
</feature>
<evidence type="ECO:0000313" key="4">
    <source>
        <dbReference type="Proteomes" id="UP000014680"/>
    </source>
</evidence>
<dbReference type="GeneID" id="14889919"/>
<keyword evidence="1" id="KW-0812">Transmembrane</keyword>
<dbReference type="AlphaFoldDB" id="A0A0A1U7N1"/>
<feature type="domain" description="Acyltransferase 3" evidence="2">
    <location>
        <begin position="18"/>
        <end position="368"/>
    </location>
</feature>
<evidence type="ECO:0000259" key="2">
    <source>
        <dbReference type="Pfam" id="PF01757"/>
    </source>
</evidence>
<dbReference type="InterPro" id="IPR050879">
    <property type="entry name" value="Acyltransferase_3"/>
</dbReference>
<dbReference type="EMBL" id="KB206483">
    <property type="protein sequence ID" value="ELP90888.1"/>
    <property type="molecule type" value="Genomic_DNA"/>
</dbReference>
<feature type="transmembrane region" description="Helical" evidence="1">
    <location>
        <begin position="50"/>
        <end position="69"/>
    </location>
</feature>